<feature type="chain" id="PRO_5015445254" description="Ferredoxin subunit of nitrite reductase or a ring-hydroxylating dioxygenase" evidence="1">
    <location>
        <begin position="23"/>
        <end position="143"/>
    </location>
</feature>
<accession>A0A2U2X771</accession>
<organism evidence="2 3">
    <name type="scientific">Algibacter marinivivus</name>
    <dbReference type="NCBI Taxonomy" id="2100723"/>
    <lineage>
        <taxon>Bacteria</taxon>
        <taxon>Pseudomonadati</taxon>
        <taxon>Bacteroidota</taxon>
        <taxon>Flavobacteriia</taxon>
        <taxon>Flavobacteriales</taxon>
        <taxon>Flavobacteriaceae</taxon>
        <taxon>Algibacter</taxon>
    </lineage>
</organism>
<reference evidence="2 3" key="1">
    <citation type="submission" date="2018-05" db="EMBL/GenBank/DDBJ databases">
        <title>Algibacter marinivivus sp. nov., isolated from sample around a algae.</title>
        <authorList>
            <person name="Zhong X."/>
        </authorList>
    </citation>
    <scope>NUCLEOTIDE SEQUENCE [LARGE SCALE GENOMIC DNA]</scope>
    <source>
        <strain evidence="2 3">ZY111</strain>
    </source>
</reference>
<comment type="caution">
    <text evidence="2">The sequence shown here is derived from an EMBL/GenBank/DDBJ whole genome shotgun (WGS) entry which is preliminary data.</text>
</comment>
<dbReference type="OrthoDB" id="1201186at2"/>
<evidence type="ECO:0000256" key="1">
    <source>
        <dbReference type="SAM" id="SignalP"/>
    </source>
</evidence>
<dbReference type="EMBL" id="QFRI01000001">
    <property type="protein sequence ID" value="PWH83636.1"/>
    <property type="molecule type" value="Genomic_DNA"/>
</dbReference>
<keyword evidence="3" id="KW-1185">Reference proteome</keyword>
<evidence type="ECO:0008006" key="4">
    <source>
        <dbReference type="Google" id="ProtNLM"/>
    </source>
</evidence>
<dbReference type="PROSITE" id="PS51257">
    <property type="entry name" value="PROKAR_LIPOPROTEIN"/>
    <property type="match status" value="1"/>
</dbReference>
<reference evidence="3" key="2">
    <citation type="submission" date="2018-05" db="EMBL/GenBank/DDBJ databases">
        <title>Algibacter marinivivus sp. nov., isolated from sample around a algae.</title>
        <authorList>
            <person name="Lu D."/>
        </authorList>
    </citation>
    <scope>NUCLEOTIDE SEQUENCE [LARGE SCALE GENOMIC DNA]</scope>
    <source>
        <strain evidence="3">ZY111</strain>
    </source>
</reference>
<evidence type="ECO:0000313" key="3">
    <source>
        <dbReference type="Proteomes" id="UP000245375"/>
    </source>
</evidence>
<dbReference type="AlphaFoldDB" id="A0A2U2X771"/>
<dbReference type="Proteomes" id="UP000245375">
    <property type="component" value="Unassembled WGS sequence"/>
</dbReference>
<proteinExistence type="predicted"/>
<feature type="signal peptide" evidence="1">
    <location>
        <begin position="1"/>
        <end position="22"/>
    </location>
</feature>
<reference evidence="3" key="3">
    <citation type="submission" date="2018-05" db="EMBL/GenBank/DDBJ databases">
        <authorList>
            <person name="Lu D."/>
        </authorList>
    </citation>
    <scope>NUCLEOTIDE SEQUENCE [LARGE SCALE GENOMIC DNA]</scope>
    <source>
        <strain evidence="3">ZY111</strain>
    </source>
</reference>
<gene>
    <name evidence="2" type="ORF">DIS18_03525</name>
</gene>
<keyword evidence="1" id="KW-0732">Signal</keyword>
<protein>
    <recommendedName>
        <fullName evidence="4">Ferredoxin subunit of nitrite reductase or a ring-hydroxylating dioxygenase</fullName>
    </recommendedName>
</protein>
<evidence type="ECO:0000313" key="2">
    <source>
        <dbReference type="EMBL" id="PWH83636.1"/>
    </source>
</evidence>
<name>A0A2U2X771_9FLAO</name>
<dbReference type="RefSeq" id="WP_109351645.1">
    <property type="nucleotide sequence ID" value="NZ_QFRI01000001.1"/>
</dbReference>
<sequence length="143" mass="15636">MKSLFSLLLFILLVSCSGNSNNDENCRFLLDIGVNRQIDLNLFPFTELLFPGNSVYVPNEGNGGIIIATTTGNDFYAWDAADPNHQQSSCSVLDPEGLFATCGCEDANQYELVNGTAVGENDLRCALKNYRVQQSGNTLLVFN</sequence>